<sequence length="398" mass="44362">MMDQLPPGVLGVALVVLIYSFICLACGIFLVWLVWVHDERKSYVAMLGFFVSLHTLASIIQQIHTIVRWREIKIEQYEKLVATVGYPELNIAGLSSGLDLGLFYIQYYCYNVESLLVFFWAVELANSIFQLRIFKVYRFHASLIAKATAAVLPAVQILLLRFSSVNHSTVGVMVLADAIMIGCFALGSILLLAILGRYVHSRITLASFKVRYGRSTSGGTNGTRSGTGNARPKRKSIYDKWLVLRFTVAFIALSLFQLVVINFQLRAAATNNPANVPPEPDLSAGRAKGDFALFAPAPTATIFAFIVFGTTRTFREYMWNLFVPRSIREKVETRTRRKKESQGATMSVVHSAIRDVEAGNAGVSLGMQDLGRRRDEDGKSDEYPIWNGREVMKGQAGR</sequence>
<dbReference type="EMBL" id="MU853225">
    <property type="protein sequence ID" value="KAK4125499.1"/>
    <property type="molecule type" value="Genomic_DNA"/>
</dbReference>
<gene>
    <name evidence="2" type="ORF">N657DRAFT_268457</name>
</gene>
<feature type="transmembrane region" description="Helical" evidence="1">
    <location>
        <begin position="143"/>
        <end position="164"/>
    </location>
</feature>
<comment type="caution">
    <text evidence="2">The sequence shown here is derived from an EMBL/GenBank/DDBJ whole genome shotgun (WGS) entry which is preliminary data.</text>
</comment>
<reference evidence="2" key="1">
    <citation type="journal article" date="2023" name="Mol. Phylogenet. Evol.">
        <title>Genome-scale phylogeny and comparative genomics of the fungal order Sordariales.</title>
        <authorList>
            <person name="Hensen N."/>
            <person name="Bonometti L."/>
            <person name="Westerberg I."/>
            <person name="Brannstrom I.O."/>
            <person name="Guillou S."/>
            <person name="Cros-Aarteil S."/>
            <person name="Calhoun S."/>
            <person name="Haridas S."/>
            <person name="Kuo A."/>
            <person name="Mondo S."/>
            <person name="Pangilinan J."/>
            <person name="Riley R."/>
            <person name="LaButti K."/>
            <person name="Andreopoulos B."/>
            <person name="Lipzen A."/>
            <person name="Chen C."/>
            <person name="Yan M."/>
            <person name="Daum C."/>
            <person name="Ng V."/>
            <person name="Clum A."/>
            <person name="Steindorff A."/>
            <person name="Ohm R.A."/>
            <person name="Martin F."/>
            <person name="Silar P."/>
            <person name="Natvig D.O."/>
            <person name="Lalanne C."/>
            <person name="Gautier V."/>
            <person name="Ament-Velasquez S.L."/>
            <person name="Kruys A."/>
            <person name="Hutchinson M.I."/>
            <person name="Powell A.J."/>
            <person name="Barry K."/>
            <person name="Miller A.N."/>
            <person name="Grigoriev I.V."/>
            <person name="Debuchy R."/>
            <person name="Gladieux P."/>
            <person name="Hiltunen Thoren M."/>
            <person name="Johannesson H."/>
        </authorList>
    </citation>
    <scope>NUCLEOTIDE SEQUENCE</scope>
    <source>
        <strain evidence="2">CBS 731.68</strain>
    </source>
</reference>
<feature type="transmembrane region" description="Helical" evidence="1">
    <location>
        <begin position="242"/>
        <end position="263"/>
    </location>
</feature>
<reference evidence="2" key="2">
    <citation type="submission" date="2023-05" db="EMBL/GenBank/DDBJ databases">
        <authorList>
            <consortium name="Lawrence Berkeley National Laboratory"/>
            <person name="Steindorff A."/>
            <person name="Hensen N."/>
            <person name="Bonometti L."/>
            <person name="Westerberg I."/>
            <person name="Brannstrom I.O."/>
            <person name="Guillou S."/>
            <person name="Cros-Aarteil S."/>
            <person name="Calhoun S."/>
            <person name="Haridas S."/>
            <person name="Kuo A."/>
            <person name="Mondo S."/>
            <person name="Pangilinan J."/>
            <person name="Riley R."/>
            <person name="Labutti K."/>
            <person name="Andreopoulos B."/>
            <person name="Lipzen A."/>
            <person name="Chen C."/>
            <person name="Yanf M."/>
            <person name="Daum C."/>
            <person name="Ng V."/>
            <person name="Clum A."/>
            <person name="Ohm R."/>
            <person name="Martin F."/>
            <person name="Silar P."/>
            <person name="Natvig D."/>
            <person name="Lalanne C."/>
            <person name="Gautier V."/>
            <person name="Ament-Velasquez S.L."/>
            <person name="Kruys A."/>
            <person name="Hutchinson M.I."/>
            <person name="Powell A.J."/>
            <person name="Barry K."/>
            <person name="Miller A.N."/>
            <person name="Grigoriev I.V."/>
            <person name="Debuchy R."/>
            <person name="Gladieux P."/>
            <person name="Thoren M.H."/>
            <person name="Johannesson H."/>
        </authorList>
    </citation>
    <scope>NUCLEOTIDE SEQUENCE</scope>
    <source>
        <strain evidence="2">CBS 731.68</strain>
    </source>
</reference>
<dbReference type="RefSeq" id="XP_062649270.1">
    <property type="nucleotide sequence ID" value="XM_062786530.1"/>
</dbReference>
<dbReference type="GeneID" id="87823298"/>
<keyword evidence="1" id="KW-0812">Transmembrane</keyword>
<keyword evidence="1" id="KW-1133">Transmembrane helix</keyword>
<feature type="transmembrane region" description="Helical" evidence="1">
    <location>
        <begin position="104"/>
        <end position="122"/>
    </location>
</feature>
<dbReference type="AlphaFoldDB" id="A0AAN6Z612"/>
<protein>
    <submittedName>
        <fullName evidence="2">Uncharacterized protein</fullName>
    </submittedName>
</protein>
<name>A0AAN6Z612_9PEZI</name>
<keyword evidence="3" id="KW-1185">Reference proteome</keyword>
<proteinExistence type="predicted"/>
<feature type="transmembrane region" description="Helical" evidence="1">
    <location>
        <begin position="43"/>
        <end position="63"/>
    </location>
</feature>
<dbReference type="Proteomes" id="UP001302602">
    <property type="component" value="Unassembled WGS sequence"/>
</dbReference>
<organism evidence="2 3">
    <name type="scientific">Parathielavia appendiculata</name>
    <dbReference type="NCBI Taxonomy" id="2587402"/>
    <lineage>
        <taxon>Eukaryota</taxon>
        <taxon>Fungi</taxon>
        <taxon>Dikarya</taxon>
        <taxon>Ascomycota</taxon>
        <taxon>Pezizomycotina</taxon>
        <taxon>Sordariomycetes</taxon>
        <taxon>Sordariomycetidae</taxon>
        <taxon>Sordariales</taxon>
        <taxon>Chaetomiaceae</taxon>
        <taxon>Parathielavia</taxon>
    </lineage>
</organism>
<evidence type="ECO:0000256" key="1">
    <source>
        <dbReference type="SAM" id="Phobius"/>
    </source>
</evidence>
<keyword evidence="1" id="KW-0472">Membrane</keyword>
<accession>A0AAN6Z612</accession>
<feature type="transmembrane region" description="Helical" evidence="1">
    <location>
        <begin position="12"/>
        <end position="36"/>
    </location>
</feature>
<feature type="transmembrane region" description="Helical" evidence="1">
    <location>
        <begin position="291"/>
        <end position="309"/>
    </location>
</feature>
<feature type="transmembrane region" description="Helical" evidence="1">
    <location>
        <begin position="170"/>
        <end position="195"/>
    </location>
</feature>
<evidence type="ECO:0000313" key="3">
    <source>
        <dbReference type="Proteomes" id="UP001302602"/>
    </source>
</evidence>
<evidence type="ECO:0000313" key="2">
    <source>
        <dbReference type="EMBL" id="KAK4125499.1"/>
    </source>
</evidence>